<dbReference type="InterPro" id="IPR003343">
    <property type="entry name" value="Big_2"/>
</dbReference>
<dbReference type="GO" id="GO:0030246">
    <property type="term" value="F:carbohydrate binding"/>
    <property type="evidence" value="ECO:0007669"/>
    <property type="project" value="InterPro"/>
</dbReference>
<dbReference type="Pfam" id="PF02368">
    <property type="entry name" value="Big_2"/>
    <property type="match status" value="2"/>
</dbReference>
<dbReference type="InterPro" id="IPR008964">
    <property type="entry name" value="Invasin/intimin_cell_adhesion"/>
</dbReference>
<dbReference type="SMART" id="SM00642">
    <property type="entry name" value="Aamy"/>
    <property type="match status" value="2"/>
</dbReference>
<dbReference type="InterPro" id="IPR006047">
    <property type="entry name" value="GH13_cat_dom"/>
</dbReference>
<dbReference type="Pfam" id="PF02922">
    <property type="entry name" value="CBM_48"/>
    <property type="match status" value="1"/>
</dbReference>
<reference evidence="11" key="1">
    <citation type="submission" date="2022-05" db="EMBL/GenBank/DDBJ databases">
        <title>Novel bacterial taxa in a minimal lignocellulolytic consortium and its capacity to transform plastics disclosed by genome-resolved metagenomics.</title>
        <authorList>
            <person name="Rodriguez C.A.D."/>
            <person name="Diaz-Garcia L."/>
            <person name="Herrera K."/>
            <person name="Tarazona N.A."/>
            <person name="Sproer C."/>
            <person name="Overmann J."/>
            <person name="Jimenez D.J."/>
        </authorList>
    </citation>
    <scope>NUCLEOTIDE SEQUENCE</scope>
    <source>
        <strain evidence="11">MAG5</strain>
    </source>
</reference>
<gene>
    <name evidence="11" type="primary">pulA</name>
    <name evidence="11" type="ORF">NAG76_11335</name>
</gene>
<sequence length="2544" mass="278239">MLKRQKRWISIFTIVALLMTLWPMTLPITVSANASCGIVAVDGVKDEHWNSVSTLGSSATKGHNDFRIDNLKITNDDTYLYYWIDGTTLANWGDNGLYLDLALAINGGDVTASKASPWGSQFNFDGTTEAPNYHVVHRIKGDDQVAGAAIYSGADFNTPLAASWGDLKDSSFAAKVSTGFEGKIPLALLGLSKDDSVSAIAVLSGNTAAEHGAFDVIPEAPTNHIAASWNESAAPNVQSTYSNAHTIAFGQTPIAICSSTPSNDTKDVSINLEEVSIKFNQDITVLDDSLPSIAGVATNVTASSDTITFELVDSLAYNTSYTATIPVGTIQGVTTAQNVTFHTEHDPTTLNTYNIHYFRYDGKQSDWDMWLWGDEYPSTAVPFTGVDANGFATASVSAYDNQLKVITRPGSWSSQEAERLLKMPDGQRSVDLWMIQGDPKVYTRAEDADVSARVKVAFVDSLTKINVTTTHEVDADQVANFSLYNVTDNVTVPTTTTKLGATSYQLTTATNAIDVKDVYEVQHTALSSSKVTMRKILDDNKFFYNGSDLGLTYGATDLTFKVWAPTAKKVSLALYDNEGVYDAAGDVIDQSNSNEEVVMTEGSNGLWSINQLNTIAAKYYMYKVEFADGTVNYAVDPYAKAVSANGGRTAILDLETTDPTNWNNDTKPAMINPTDAILYELHVRDFSIADDSGISTANKGKYAAFTEDGLVDEAGNKLGVDHLAELGITHLHLMPAYDFKTVNELTVDDPNSTDPKFNWGYDPQNYNVPEGSYSSDATKPAVRITEFKQMVQALHKKGIRVVMDVVYNHTYDIDNGPFDNIVPGYYYRTNSDGTVSNGSGVGNEIATERPMVRKFIKDSVRYWAEEYNVDGFRFDLMGIIDTTTMAEITEELKNEVDPTLLVYGEPWMGGSTPLAGSDQTLKGSQKDLNFAVFNDNFRSAIKGDSDGASKGFATGELTSIAGIMNGINGAINDFTNSPSETINYVTAHDNLNLWDKVARTQELFDEMNMINIVNGVLVGGGNIDDAVAAANPYYDIDETDVLSNETVKRSLLANGIVLTSQGIPFIHAGDEMLRSKYGDHNSYRSPDSVNQINWSNKASFTVVNDYYSGLIELRKAHPAFRMTTKADINNNLKVLKNDSGVVAYQLKNNANHDEWKNIIVIYNGNKTDASVNLPVAANGWNVVVNDKQAGTTTINTITGQATVAGLSMMVLYDEASSYTPEVTSIHVTLPKVAIEAGKQIIASAQVKDQNGRTMTGETVVWTSSNEVVATIDASGKVKALSDGVTTITAKVGNVVKTATLNVATLVPTSIKLSGGTLVYTDYTTKLSAVVKDQFNQVMTNQAIQWTTSNNLIAIVDGTGIVNGIAPGNVTITATIGSVSATHSLEVKAYERRYIQFEYTRPDKDYTDWSLWLWNTGIINDQIEFTVDNDIAIAKVEIAPNVTQVGFIVKKGAWVEKDPDMDRFVNVQLDETFVKVQLTSGQAAFTQTAKVNGPVINGDDVTFYYRNDDLYRQNAHHMIQGVKLNFAGQVYTMQYDAIGQFYHYTVENIAEGEYEYTFDVTLNDVTTTISDPKNTVDGVSKIKYEVVNVSAQATVSPVSFNYAQHTILKVETDTPNELISGIYADLTALGGISRVPVDKTLKELTLSVVDSIQPGTKNIPIIIVDINNVEHKFTTTVNVAARTNVSDKDFDWDEARIYFMLTDRFNDGDSSNNDPNGESYDTEHLETYHGGDFQGVIDKLDYLDDLGINTIWVTPIVDNIDWNLGYGQPWLEQYGYHGYWAKDFTKIDEHLGDLDTFKELIDKAHDRGMKIMVDVVLNHTGYGMDGTKAPIETSNYPTAAEQAVFDGLIRTNPIEGDEILGELAFLPDLRTEDAAVRDQIVQWQVDWLEKARTDRGDSIDFYRVDTVKHVDTTTWSQFKNELTKVDNEFKLIGEVFGASVDDQRGYLGSGQMDSLLDFGFNDIADRFIDGQIDAVETSLQARNEKLNSAATLGQFLSSHDENGFLVAHADGDEGKMKVAAALQITAKGQPVIYYGEELGMSGLNANFDENRFGENRYDMPWDELDERSEMLTHYQKLLNARDQYSKVFSKGDRTKVAGSDSDQYVVFKRSYKGDAVYVGLNTTDVQKDISFTVTAAAGTTLTELYSGLKYTVSNDRKVTLPLPARSAGGTILLAENAPTNNTGNGTTVVSSKVIVNSGHVVNGQYVINLPAGATEVEFDLTLANLPLVITSGDATAVLSAQQLQELQKQGLTSITITVKATNNAQEATINSYGEQHHVNLERQSATISYSVKGKNAQGNTVPVDQFTSGVTLSFKAPKQSAEHWLGIYRINEDGSLSYVPTSLVNGQYVATVHNSGDYVLLNYNKQFNDVPTSFWAYDLIKRAAAMQIILGTTEETFSPNGNITRAEFTTILARVLNLKEGSASPFSDVGSDKWYSQSINAAYAAGLVNGRSDTQFVPNGTITREEMAALIVRALEFKLGRELEAGTAKTFSDEASIAQWAIEAIEKATAAGIIDGKGNNNFDPKGLLTRAEAVKVLLLMAENNN</sequence>
<dbReference type="EMBL" id="CP097899">
    <property type="protein sequence ID" value="URN92493.1"/>
    <property type="molecule type" value="Genomic_DNA"/>
</dbReference>
<dbReference type="PROSITE" id="PS51272">
    <property type="entry name" value="SLH"/>
    <property type="match status" value="3"/>
</dbReference>
<dbReference type="Proteomes" id="UP001056756">
    <property type="component" value="Chromosome"/>
</dbReference>
<evidence type="ECO:0000313" key="11">
    <source>
        <dbReference type="EMBL" id="URN92493.1"/>
    </source>
</evidence>
<dbReference type="CDD" id="cd02860">
    <property type="entry name" value="E_set_Pullulanase"/>
    <property type="match status" value="1"/>
</dbReference>
<dbReference type="SUPFAM" id="SSF51445">
    <property type="entry name" value="(Trans)glycosidases"/>
    <property type="match status" value="2"/>
</dbReference>
<dbReference type="GO" id="GO:0051060">
    <property type="term" value="F:pullulanase activity"/>
    <property type="evidence" value="ECO:0007669"/>
    <property type="project" value="UniProtKB-EC"/>
</dbReference>
<evidence type="ECO:0000256" key="2">
    <source>
        <dbReference type="ARBA" id="ARBA00022729"/>
    </source>
</evidence>
<dbReference type="InterPro" id="IPR001119">
    <property type="entry name" value="SLH_dom"/>
</dbReference>
<dbReference type="InterPro" id="IPR005323">
    <property type="entry name" value="CBM41_pullulanase"/>
</dbReference>
<evidence type="ECO:0000256" key="3">
    <source>
        <dbReference type="ARBA" id="ARBA00022801"/>
    </source>
</evidence>
<dbReference type="InterPro" id="IPR004193">
    <property type="entry name" value="Glyco_hydro_13_N"/>
</dbReference>
<feature type="domain" description="SLH" evidence="10">
    <location>
        <begin position="2421"/>
        <end position="2484"/>
    </location>
</feature>
<dbReference type="KEGG" id="plig:NAG76_11335"/>
<evidence type="ECO:0000256" key="7">
    <source>
        <dbReference type="ARBA" id="ARBA00024062"/>
    </source>
</evidence>
<dbReference type="Pfam" id="PF03714">
    <property type="entry name" value="PUD"/>
    <property type="match status" value="2"/>
</dbReference>
<dbReference type="GO" id="GO:0005975">
    <property type="term" value="P:carbohydrate metabolic process"/>
    <property type="evidence" value="ECO:0007669"/>
    <property type="project" value="InterPro"/>
</dbReference>
<evidence type="ECO:0000256" key="8">
    <source>
        <dbReference type="ARBA" id="ARBA00029618"/>
    </source>
</evidence>
<dbReference type="Pfam" id="PF13205">
    <property type="entry name" value="Big_5"/>
    <property type="match status" value="1"/>
</dbReference>
<dbReference type="SUPFAM" id="SSF49452">
    <property type="entry name" value="Starch-binding domain-like"/>
    <property type="match status" value="2"/>
</dbReference>
<dbReference type="SUPFAM" id="SSF81296">
    <property type="entry name" value="E set domains"/>
    <property type="match status" value="1"/>
</dbReference>
<dbReference type="InterPro" id="IPR017853">
    <property type="entry name" value="GH"/>
</dbReference>
<evidence type="ECO:0000256" key="5">
    <source>
        <dbReference type="ARBA" id="ARBA00023295"/>
    </source>
</evidence>
<dbReference type="Pfam" id="PF00128">
    <property type="entry name" value="Alpha-amylase"/>
    <property type="match status" value="3"/>
</dbReference>
<keyword evidence="5 11" id="KW-0326">Glycosidase</keyword>
<dbReference type="Gene3D" id="2.60.40.10">
    <property type="entry name" value="Immunoglobulins"/>
    <property type="match status" value="1"/>
</dbReference>
<comment type="catalytic activity">
    <reaction evidence="6">
        <text>Hydrolysis of (1-&gt;6)-alpha-D-glucosidic linkages in pullulan, amylopectin and glycogen, and in the alpha- and beta-limit dextrins of amylopectin and glycogen.</text>
        <dbReference type="EC" id="3.2.1.41"/>
    </reaction>
</comment>
<accession>A0A9J6Z8N5</accession>
<comment type="similarity">
    <text evidence="1">Belongs to the glycosyl hydrolase 13 family.</text>
</comment>
<keyword evidence="2" id="KW-0732">Signal</keyword>
<dbReference type="Gene3D" id="2.60.40.1110">
    <property type="match status" value="2"/>
</dbReference>
<dbReference type="InterPro" id="IPR013780">
    <property type="entry name" value="Glyco_hydro_b"/>
</dbReference>
<dbReference type="SMART" id="SM00635">
    <property type="entry name" value="BID_2"/>
    <property type="match status" value="2"/>
</dbReference>
<keyword evidence="3 11" id="KW-0378">Hydrolase</keyword>
<evidence type="ECO:0000259" key="10">
    <source>
        <dbReference type="PROSITE" id="PS51272"/>
    </source>
</evidence>
<protein>
    <recommendedName>
        <fullName evidence="7">pullulanase</fullName>
        <ecNumber evidence="7">3.2.1.41</ecNumber>
    </recommendedName>
    <alternativeName>
        <fullName evidence="8">Alpha-dextrin endo-1,6-alpha-glucosidase</fullName>
    </alternativeName>
    <alternativeName>
        <fullName evidence="9">Pullulan 6-glucanohydrolase</fullName>
    </alternativeName>
</protein>
<dbReference type="InterPro" id="IPR014756">
    <property type="entry name" value="Ig_E-set"/>
</dbReference>
<dbReference type="CDD" id="cd10315">
    <property type="entry name" value="CBM41_pullulanase"/>
    <property type="match status" value="2"/>
</dbReference>
<dbReference type="EC" id="3.2.1.41" evidence="7"/>
<dbReference type="Pfam" id="PF00395">
    <property type="entry name" value="SLH"/>
    <property type="match status" value="3"/>
</dbReference>
<dbReference type="Pfam" id="PF21653">
    <property type="entry name" value="pulA_all-beta"/>
    <property type="match status" value="1"/>
</dbReference>
<dbReference type="PANTHER" id="PTHR43002">
    <property type="entry name" value="GLYCOGEN DEBRANCHING ENZYME"/>
    <property type="match status" value="1"/>
</dbReference>
<evidence type="ECO:0000256" key="6">
    <source>
        <dbReference type="ARBA" id="ARBA00023965"/>
    </source>
</evidence>
<evidence type="ECO:0000256" key="1">
    <source>
        <dbReference type="ARBA" id="ARBA00008061"/>
    </source>
</evidence>
<name>A0A9J6Z8N5_9BACL</name>
<dbReference type="SUPFAM" id="SSF49373">
    <property type="entry name" value="Invasin/intimin cell-adhesion fragments"/>
    <property type="match status" value="2"/>
</dbReference>
<dbReference type="Gene3D" id="3.20.20.80">
    <property type="entry name" value="Glycosidases"/>
    <property type="match status" value="2"/>
</dbReference>
<keyword evidence="4" id="KW-0106">Calcium</keyword>
<dbReference type="InterPro" id="IPR013784">
    <property type="entry name" value="Carb-bd-like_fold"/>
</dbReference>
<dbReference type="CDD" id="cd11341">
    <property type="entry name" value="AmyAc_Pullulanase_LD-like"/>
    <property type="match status" value="1"/>
</dbReference>
<feature type="domain" description="SLH" evidence="10">
    <location>
        <begin position="2362"/>
        <end position="2420"/>
    </location>
</feature>
<proteinExistence type="inferred from homology"/>
<evidence type="ECO:0000256" key="4">
    <source>
        <dbReference type="ARBA" id="ARBA00022837"/>
    </source>
</evidence>
<organism evidence="11 12">
    <name type="scientific">Candidatus Pristimantibacillus lignocellulolyticus</name>
    <dbReference type="NCBI Taxonomy" id="2994561"/>
    <lineage>
        <taxon>Bacteria</taxon>
        <taxon>Bacillati</taxon>
        <taxon>Bacillota</taxon>
        <taxon>Bacilli</taxon>
        <taxon>Bacillales</taxon>
        <taxon>Paenibacillaceae</taxon>
        <taxon>Candidatus Pristimantibacillus</taxon>
    </lineage>
</organism>
<dbReference type="InterPro" id="IPR032812">
    <property type="entry name" value="SbsA_Ig"/>
</dbReference>
<feature type="domain" description="SLH" evidence="10">
    <location>
        <begin position="2487"/>
        <end position="2544"/>
    </location>
</feature>
<dbReference type="InterPro" id="IPR049117">
    <property type="entry name" value="pulA_all-beta"/>
</dbReference>
<dbReference type="Gene3D" id="2.60.40.1080">
    <property type="match status" value="2"/>
</dbReference>
<dbReference type="SUPFAM" id="SSF51011">
    <property type="entry name" value="Glycosyl hydrolase domain"/>
    <property type="match status" value="1"/>
</dbReference>
<evidence type="ECO:0000313" key="12">
    <source>
        <dbReference type="Proteomes" id="UP001056756"/>
    </source>
</evidence>
<dbReference type="NCBIfam" id="TIGR02104">
    <property type="entry name" value="pulA_typeI"/>
    <property type="match status" value="1"/>
</dbReference>
<dbReference type="InterPro" id="IPR011840">
    <property type="entry name" value="PulA_typeI"/>
</dbReference>
<evidence type="ECO:0000256" key="9">
    <source>
        <dbReference type="ARBA" id="ARBA00031076"/>
    </source>
</evidence>
<dbReference type="Gene3D" id="2.60.40.1180">
    <property type="entry name" value="Golgi alpha-mannosidase II"/>
    <property type="match status" value="2"/>
</dbReference>
<dbReference type="InterPro" id="IPR013783">
    <property type="entry name" value="Ig-like_fold"/>
</dbReference>